<evidence type="ECO:0000313" key="3">
    <source>
        <dbReference type="Proteomes" id="UP000242715"/>
    </source>
</evidence>
<reference evidence="3" key="1">
    <citation type="journal article" date="2017" name="Front. Plant Sci.">
        <title>Climate Clever Clovers: New Paradigm to Reduce the Environmental Footprint of Ruminants by Breeding Low Methanogenic Forages Utilizing Haplotype Variation.</title>
        <authorList>
            <person name="Kaur P."/>
            <person name="Appels R."/>
            <person name="Bayer P.E."/>
            <person name="Keeble-Gagnere G."/>
            <person name="Wang J."/>
            <person name="Hirakawa H."/>
            <person name="Shirasawa K."/>
            <person name="Vercoe P."/>
            <person name="Stefanova K."/>
            <person name="Durmic Z."/>
            <person name="Nichols P."/>
            <person name="Revell C."/>
            <person name="Isobe S.N."/>
            <person name="Edwards D."/>
            <person name="Erskine W."/>
        </authorList>
    </citation>
    <scope>NUCLEOTIDE SEQUENCE [LARGE SCALE GENOMIC DNA]</scope>
    <source>
        <strain evidence="3">cv. Daliak</strain>
    </source>
</reference>
<proteinExistence type="predicted"/>
<feature type="region of interest" description="Disordered" evidence="1">
    <location>
        <begin position="1"/>
        <end position="40"/>
    </location>
</feature>
<dbReference type="AlphaFoldDB" id="A0A2Z6P2K5"/>
<keyword evidence="3" id="KW-1185">Reference proteome</keyword>
<accession>A0A2Z6P2K5</accession>
<dbReference type="EMBL" id="DF973967">
    <property type="protein sequence ID" value="GAU43340.1"/>
    <property type="molecule type" value="Genomic_DNA"/>
</dbReference>
<organism evidence="2 3">
    <name type="scientific">Trifolium subterraneum</name>
    <name type="common">Subterranean clover</name>
    <dbReference type="NCBI Taxonomy" id="3900"/>
    <lineage>
        <taxon>Eukaryota</taxon>
        <taxon>Viridiplantae</taxon>
        <taxon>Streptophyta</taxon>
        <taxon>Embryophyta</taxon>
        <taxon>Tracheophyta</taxon>
        <taxon>Spermatophyta</taxon>
        <taxon>Magnoliopsida</taxon>
        <taxon>eudicotyledons</taxon>
        <taxon>Gunneridae</taxon>
        <taxon>Pentapetalae</taxon>
        <taxon>rosids</taxon>
        <taxon>fabids</taxon>
        <taxon>Fabales</taxon>
        <taxon>Fabaceae</taxon>
        <taxon>Papilionoideae</taxon>
        <taxon>50 kb inversion clade</taxon>
        <taxon>NPAAA clade</taxon>
        <taxon>Hologalegina</taxon>
        <taxon>IRL clade</taxon>
        <taxon>Trifolieae</taxon>
        <taxon>Trifolium</taxon>
    </lineage>
</organism>
<gene>
    <name evidence="2" type="ORF">TSUD_282950</name>
</gene>
<evidence type="ECO:0000256" key="1">
    <source>
        <dbReference type="SAM" id="MobiDB-lite"/>
    </source>
</evidence>
<dbReference type="Proteomes" id="UP000242715">
    <property type="component" value="Unassembled WGS sequence"/>
</dbReference>
<evidence type="ECO:0000313" key="2">
    <source>
        <dbReference type="EMBL" id="GAU43340.1"/>
    </source>
</evidence>
<sequence>MCAAKSEGSEPGDDAVKSDPPPEIDPSQVDVEDRSSGRGLVESKIAVAVVASTTKREKRRGFGGGGGF</sequence>
<protein>
    <submittedName>
        <fullName evidence="2">Uncharacterized protein</fullName>
    </submittedName>
</protein>
<name>A0A2Z6P2K5_TRISU</name>